<dbReference type="CDD" id="cd00761">
    <property type="entry name" value="Glyco_tranf_GTA_type"/>
    <property type="match status" value="1"/>
</dbReference>
<dbReference type="InterPro" id="IPR001173">
    <property type="entry name" value="Glyco_trans_2-like"/>
</dbReference>
<feature type="domain" description="Glycosyltransferase 2-like" evidence="1">
    <location>
        <begin position="8"/>
        <end position="137"/>
    </location>
</feature>
<evidence type="ECO:0000259" key="1">
    <source>
        <dbReference type="Pfam" id="PF00535"/>
    </source>
</evidence>
<comment type="caution">
    <text evidence="2">The sequence shown here is derived from an EMBL/GenBank/DDBJ whole genome shotgun (WGS) entry which is preliminary data.</text>
</comment>
<evidence type="ECO:0000313" key="3">
    <source>
        <dbReference type="Proteomes" id="UP001596337"/>
    </source>
</evidence>
<protein>
    <submittedName>
        <fullName evidence="2">Glycosyltransferase family 2 protein</fullName>
    </submittedName>
</protein>
<organism evidence="2 3">
    <name type="scientific">Haloechinothrix salitolerans</name>
    <dbReference type="NCBI Taxonomy" id="926830"/>
    <lineage>
        <taxon>Bacteria</taxon>
        <taxon>Bacillati</taxon>
        <taxon>Actinomycetota</taxon>
        <taxon>Actinomycetes</taxon>
        <taxon>Pseudonocardiales</taxon>
        <taxon>Pseudonocardiaceae</taxon>
        <taxon>Haloechinothrix</taxon>
    </lineage>
</organism>
<accession>A0ABW2C603</accession>
<dbReference type="RefSeq" id="WP_345397753.1">
    <property type="nucleotide sequence ID" value="NZ_BAABLA010000027.1"/>
</dbReference>
<evidence type="ECO:0000313" key="2">
    <source>
        <dbReference type="EMBL" id="MFC6869745.1"/>
    </source>
</evidence>
<name>A0ABW2C603_9PSEU</name>
<dbReference type="EMBL" id="JBHSXX010000001">
    <property type="protein sequence ID" value="MFC6869745.1"/>
    <property type="molecule type" value="Genomic_DNA"/>
</dbReference>
<proteinExistence type="predicted"/>
<dbReference type="PANTHER" id="PTHR43685:SF2">
    <property type="entry name" value="GLYCOSYLTRANSFERASE 2-LIKE DOMAIN-CONTAINING PROTEIN"/>
    <property type="match status" value="1"/>
</dbReference>
<dbReference type="Pfam" id="PF00535">
    <property type="entry name" value="Glycos_transf_2"/>
    <property type="match status" value="1"/>
</dbReference>
<dbReference type="Gene3D" id="3.90.550.10">
    <property type="entry name" value="Spore Coat Polysaccharide Biosynthesis Protein SpsA, Chain A"/>
    <property type="match status" value="1"/>
</dbReference>
<keyword evidence="3" id="KW-1185">Reference proteome</keyword>
<dbReference type="Proteomes" id="UP001596337">
    <property type="component" value="Unassembled WGS sequence"/>
</dbReference>
<dbReference type="InterPro" id="IPR029044">
    <property type="entry name" value="Nucleotide-diphossugar_trans"/>
</dbReference>
<dbReference type="PANTHER" id="PTHR43685">
    <property type="entry name" value="GLYCOSYLTRANSFERASE"/>
    <property type="match status" value="1"/>
</dbReference>
<reference evidence="3" key="1">
    <citation type="journal article" date="2019" name="Int. J. Syst. Evol. Microbiol.">
        <title>The Global Catalogue of Microorganisms (GCM) 10K type strain sequencing project: providing services to taxonomists for standard genome sequencing and annotation.</title>
        <authorList>
            <consortium name="The Broad Institute Genomics Platform"/>
            <consortium name="The Broad Institute Genome Sequencing Center for Infectious Disease"/>
            <person name="Wu L."/>
            <person name="Ma J."/>
        </authorList>
    </citation>
    <scope>NUCLEOTIDE SEQUENCE [LARGE SCALE GENOMIC DNA]</scope>
    <source>
        <strain evidence="3">KCTC 32255</strain>
    </source>
</reference>
<gene>
    <name evidence="2" type="ORF">ACFQGD_21620</name>
</gene>
<dbReference type="SUPFAM" id="SSF53448">
    <property type="entry name" value="Nucleotide-diphospho-sugar transferases"/>
    <property type="match status" value="1"/>
</dbReference>
<sequence length="316" mass="35180">MTTTPRLSIGLPVYNGENYLTEALDDLLGQTYTDFELIISDNASTDATERICRAYADADPRVRYIRQPRNIGAVPNHNFLVGQARGELFKWAAHDDRFGDTLLERCVAALDTEPDAVLCHSHMAVVDADGTLAEKYDYTIATDSPSAPERFKSLLVTDGGDDFYGVVRLDVMRRAPRMDSYHNGGRVFVAGLSLYGRFLQVPEVLYFRRDHPGRGDRLPSISAVCSNLDPRRANHSTARLLAEYVGGYLSVIRRSPLSPRDRAACYRAILGWFAGRGMRIPARRLAFARVLPSFGAGQVDTSGSSESSTLRERKRR</sequence>
<dbReference type="InterPro" id="IPR050834">
    <property type="entry name" value="Glycosyltransf_2"/>
</dbReference>